<evidence type="ECO:0000256" key="1">
    <source>
        <dbReference type="SAM" id="MobiDB-lite"/>
    </source>
</evidence>
<dbReference type="Proteomes" id="UP000194837">
    <property type="component" value="Unassembled WGS sequence"/>
</dbReference>
<name>A0A251YAT6_9MICO</name>
<dbReference type="AlphaFoldDB" id="A0A251YAT6"/>
<sequence length="58" mass="5810">MPVSVSPTTAPVRPVPAVDGAPRPGDPACVAFIGGAEGVRHAGTRSLDVELVPPSPRP</sequence>
<dbReference type="EMBL" id="MDJW01000007">
    <property type="protein sequence ID" value="OUE21365.1"/>
    <property type="molecule type" value="Genomic_DNA"/>
</dbReference>
<evidence type="ECO:0000313" key="2">
    <source>
        <dbReference type="EMBL" id="OUE21365.1"/>
    </source>
</evidence>
<protein>
    <submittedName>
        <fullName evidence="2">Uncharacterized protein</fullName>
    </submittedName>
</protein>
<gene>
    <name evidence="2" type="ORF">BFL34_00717</name>
</gene>
<comment type="caution">
    <text evidence="2">The sequence shown here is derived from an EMBL/GenBank/DDBJ whole genome shotgun (WGS) entry which is preliminary data.</text>
</comment>
<accession>A0A251YAT6</accession>
<proteinExistence type="predicted"/>
<feature type="compositionally biased region" description="Low complexity" evidence="1">
    <location>
        <begin position="1"/>
        <end position="18"/>
    </location>
</feature>
<reference evidence="2 3" key="1">
    <citation type="submission" date="2016-08" db="EMBL/GenBank/DDBJ databases">
        <title>Genome sequence of Clavibacter michiganensis spp strain CFBP7494.</title>
        <authorList>
            <person name="Thapa S.P."/>
            <person name="Coaker G."/>
            <person name="Jacques M.-A."/>
        </authorList>
    </citation>
    <scope>NUCLEOTIDE SEQUENCE [LARGE SCALE GENOMIC DNA]</scope>
    <source>
        <strain evidence="2">CFBP7494</strain>
    </source>
</reference>
<organism evidence="2 3">
    <name type="scientific">Clavibacter michiganensis</name>
    <dbReference type="NCBI Taxonomy" id="28447"/>
    <lineage>
        <taxon>Bacteria</taxon>
        <taxon>Bacillati</taxon>
        <taxon>Actinomycetota</taxon>
        <taxon>Actinomycetes</taxon>
        <taxon>Micrococcales</taxon>
        <taxon>Microbacteriaceae</taxon>
        <taxon>Clavibacter</taxon>
    </lineage>
</organism>
<feature type="region of interest" description="Disordered" evidence="1">
    <location>
        <begin position="1"/>
        <end position="24"/>
    </location>
</feature>
<evidence type="ECO:0000313" key="3">
    <source>
        <dbReference type="Proteomes" id="UP000194837"/>
    </source>
</evidence>